<dbReference type="Proteomes" id="UP000886885">
    <property type="component" value="Unassembled WGS sequence"/>
</dbReference>
<comment type="caution">
    <text evidence="1">The sequence shown here is derived from an EMBL/GenBank/DDBJ whole genome shotgun (WGS) entry which is preliminary data.</text>
</comment>
<proteinExistence type="predicted"/>
<gene>
    <name evidence="1" type="ORF">POTOM_061954</name>
</gene>
<dbReference type="AlphaFoldDB" id="A0A8X7XSB7"/>
<evidence type="ECO:0008006" key="3">
    <source>
        <dbReference type="Google" id="ProtNLM"/>
    </source>
</evidence>
<protein>
    <recommendedName>
        <fullName evidence="3">Retrotransposon Copia-like N-terminal domain-containing protein</fullName>
    </recommendedName>
</protein>
<reference evidence="1" key="1">
    <citation type="journal article" date="2020" name="bioRxiv">
        <title>Hybrid origin of Populus tomentosa Carr. identified through genome sequencing and phylogenomic analysis.</title>
        <authorList>
            <person name="An X."/>
            <person name="Gao K."/>
            <person name="Chen Z."/>
            <person name="Li J."/>
            <person name="Yang X."/>
            <person name="Yang X."/>
            <person name="Zhou J."/>
            <person name="Guo T."/>
            <person name="Zhao T."/>
            <person name="Huang S."/>
            <person name="Miao D."/>
            <person name="Khan W.U."/>
            <person name="Rao P."/>
            <person name="Ye M."/>
            <person name="Lei B."/>
            <person name="Liao W."/>
            <person name="Wang J."/>
            <person name="Ji L."/>
            <person name="Li Y."/>
            <person name="Guo B."/>
            <person name="Mustafa N.S."/>
            <person name="Li S."/>
            <person name="Yun Q."/>
            <person name="Keller S.R."/>
            <person name="Mao J."/>
            <person name="Zhang R."/>
            <person name="Strauss S.H."/>
        </authorList>
    </citation>
    <scope>NUCLEOTIDE SEQUENCE</scope>
    <source>
        <strain evidence="1">GM15</strain>
        <tissue evidence="1">Leaf</tissue>
    </source>
</reference>
<dbReference type="Pfam" id="PF14223">
    <property type="entry name" value="Retrotran_gag_2"/>
    <property type="match status" value="1"/>
</dbReference>
<dbReference type="EMBL" id="JAAWWB010002160">
    <property type="protein sequence ID" value="KAG6735438.1"/>
    <property type="molecule type" value="Genomic_DNA"/>
</dbReference>
<evidence type="ECO:0000313" key="2">
    <source>
        <dbReference type="Proteomes" id="UP000886885"/>
    </source>
</evidence>
<accession>A0A8X7XSB7</accession>
<dbReference type="PANTHER" id="PTHR47481:SF22">
    <property type="entry name" value="RETROTRANSPOSON GAG DOMAIN-CONTAINING PROTEIN"/>
    <property type="match status" value="1"/>
</dbReference>
<organism evidence="1 2">
    <name type="scientific">Populus tomentosa</name>
    <name type="common">Chinese white poplar</name>
    <dbReference type="NCBI Taxonomy" id="118781"/>
    <lineage>
        <taxon>Eukaryota</taxon>
        <taxon>Viridiplantae</taxon>
        <taxon>Streptophyta</taxon>
        <taxon>Embryophyta</taxon>
        <taxon>Tracheophyta</taxon>
        <taxon>Spermatophyta</taxon>
        <taxon>Magnoliopsida</taxon>
        <taxon>eudicotyledons</taxon>
        <taxon>Gunneridae</taxon>
        <taxon>Pentapetalae</taxon>
        <taxon>rosids</taxon>
        <taxon>fabids</taxon>
        <taxon>Malpighiales</taxon>
        <taxon>Salicaceae</taxon>
        <taxon>Saliceae</taxon>
        <taxon>Populus</taxon>
    </lineage>
</organism>
<name>A0A8X7XSB7_POPTO</name>
<evidence type="ECO:0000313" key="1">
    <source>
        <dbReference type="EMBL" id="KAG6735438.1"/>
    </source>
</evidence>
<sequence>MASAPTQSSSVAGSLGSTQTTTMAPLPSYQMLNHMLPVKLDRTNYILWRSQVDNVIFANGFEDFIDGSTICPEKELSHNSSHYAWKALEKTFSSSSRARIMQLRLELQSTKKGSMTMIDYIMKVKAAVDSLAAIGEPISEQDQVMNLLGGLGADYNAVVTAINIRDDKISIEAVHSMLLAFEHRLEQ</sequence>
<dbReference type="OrthoDB" id="851583at2759"/>
<dbReference type="PANTHER" id="PTHR47481">
    <property type="match status" value="1"/>
</dbReference>
<keyword evidence="2" id="KW-1185">Reference proteome</keyword>